<comment type="caution">
    <text evidence="1">The sequence shown here is derived from an EMBL/GenBank/DDBJ whole genome shotgun (WGS) entry which is preliminary data.</text>
</comment>
<name>A0ABV0KB14_9CYAN</name>
<gene>
    <name evidence="1" type="ORF">NC992_22920</name>
</gene>
<proteinExistence type="predicted"/>
<organism evidence="1 2">
    <name type="scientific">Leptolyngbya subtilissima DQ-A4</name>
    <dbReference type="NCBI Taxonomy" id="2933933"/>
    <lineage>
        <taxon>Bacteria</taxon>
        <taxon>Bacillati</taxon>
        <taxon>Cyanobacteriota</taxon>
        <taxon>Cyanophyceae</taxon>
        <taxon>Leptolyngbyales</taxon>
        <taxon>Leptolyngbyaceae</taxon>
        <taxon>Leptolyngbya group</taxon>
        <taxon>Leptolyngbya</taxon>
    </lineage>
</organism>
<accession>A0ABV0KB14</accession>
<sequence length="142" mass="15563">MQDVDVVILSINSTSYSKVASLFAGVLEDTIAIDTSNYHPVRDNRIEAIDAGQVESLWVVEQLGRPIVKAWNTVVSGSFSNKGKPAGSLGRIALPVAADRDRDREVGWRWWQIQVLMPSMLAHSKTSGGCNRERLSTALTLP</sequence>
<protein>
    <submittedName>
        <fullName evidence="1">Uncharacterized protein</fullName>
    </submittedName>
</protein>
<reference evidence="1 2" key="1">
    <citation type="submission" date="2022-04" db="EMBL/GenBank/DDBJ databases">
        <title>Positive selection, recombination, and allopatry shape intraspecific diversity of widespread and dominant cyanobacteria.</title>
        <authorList>
            <person name="Wei J."/>
            <person name="Shu W."/>
            <person name="Hu C."/>
        </authorList>
    </citation>
    <scope>NUCLEOTIDE SEQUENCE [LARGE SCALE GENOMIC DNA]</scope>
    <source>
        <strain evidence="1 2">DQ-A4</strain>
    </source>
</reference>
<dbReference type="InterPro" id="IPR036291">
    <property type="entry name" value="NAD(P)-bd_dom_sf"/>
</dbReference>
<evidence type="ECO:0000313" key="2">
    <source>
        <dbReference type="Proteomes" id="UP001482513"/>
    </source>
</evidence>
<dbReference type="Proteomes" id="UP001482513">
    <property type="component" value="Unassembled WGS sequence"/>
</dbReference>
<dbReference type="Gene3D" id="3.40.50.720">
    <property type="entry name" value="NAD(P)-binding Rossmann-like Domain"/>
    <property type="match status" value="1"/>
</dbReference>
<evidence type="ECO:0000313" key="1">
    <source>
        <dbReference type="EMBL" id="MEP0949745.1"/>
    </source>
</evidence>
<dbReference type="SUPFAM" id="SSF51735">
    <property type="entry name" value="NAD(P)-binding Rossmann-fold domains"/>
    <property type="match status" value="1"/>
</dbReference>
<dbReference type="EMBL" id="JAMPKX010000015">
    <property type="protein sequence ID" value="MEP0949745.1"/>
    <property type="molecule type" value="Genomic_DNA"/>
</dbReference>
<keyword evidence="2" id="KW-1185">Reference proteome</keyword>